<evidence type="ECO:0000256" key="4">
    <source>
        <dbReference type="ARBA" id="ARBA00022490"/>
    </source>
</evidence>
<organism evidence="11 12">
    <name type="scientific">Sipha flava</name>
    <name type="common">yellow sugarcane aphid</name>
    <dbReference type="NCBI Taxonomy" id="143950"/>
    <lineage>
        <taxon>Eukaryota</taxon>
        <taxon>Metazoa</taxon>
        <taxon>Ecdysozoa</taxon>
        <taxon>Arthropoda</taxon>
        <taxon>Hexapoda</taxon>
        <taxon>Insecta</taxon>
        <taxon>Pterygota</taxon>
        <taxon>Neoptera</taxon>
        <taxon>Paraneoptera</taxon>
        <taxon>Hemiptera</taxon>
        <taxon>Sternorrhyncha</taxon>
        <taxon>Aphidomorpha</taxon>
        <taxon>Aphidoidea</taxon>
        <taxon>Aphididae</taxon>
        <taxon>Sipha</taxon>
    </lineage>
</organism>
<evidence type="ECO:0000259" key="10">
    <source>
        <dbReference type="SMART" id="SM00382"/>
    </source>
</evidence>
<evidence type="ECO:0000313" key="12">
    <source>
        <dbReference type="RefSeq" id="XP_025420302.1"/>
    </source>
</evidence>
<dbReference type="Gene3D" id="3.40.50.300">
    <property type="entry name" value="P-loop containing nucleotide triphosphate hydrolases"/>
    <property type="match status" value="1"/>
</dbReference>
<sequence>MTEEGTSKTLEDPSVWENSDRVEDEILLMSNEEITSRTRLLDNDIKVMKSDVMRISHELQSQADKIKENTEKIKVNKTLPYLVSNVIELLDVDPQDTEEDGAVVDLDSQRKGKCAVIKTSTRQTYFLPVIGLVDPEQLKPGDLVGVNKDSYLVLETLPAEYDARVKAMEVDERPTEQYVDIGGLDKQIQELIEAVVLPMTHKEKFLNLGIQPPKGVLLYGPPGTGKTLLARACAAQTKSTFLKLAGPQLVQMFIGDGAKLVRDAFALAKEKAPAVIFIDELDAIGTKRFDSEKAGDREVQRTMLELLNQLDGFSSTADIKVIAATNRVDILDPALLRSGRLDRKIEFPHPNQEARARIMQIHSRKMNKFDVNFEELSRSTDDFNGAQCKAVCVEAGMIALRRGASTVTHEDFMDAIMEVQAKKKSNLNYYA</sequence>
<dbReference type="Pfam" id="PF00004">
    <property type="entry name" value="AAA"/>
    <property type="match status" value="1"/>
</dbReference>
<dbReference type="FunFam" id="2.40.50.140:FF:000076">
    <property type="entry name" value="26S protease regulatory subunit 6A"/>
    <property type="match status" value="1"/>
</dbReference>
<dbReference type="InterPro" id="IPR050221">
    <property type="entry name" value="26S_Proteasome_ATPase"/>
</dbReference>
<dbReference type="PANTHER" id="PTHR23073">
    <property type="entry name" value="26S PROTEASOME REGULATORY SUBUNIT"/>
    <property type="match status" value="1"/>
</dbReference>
<dbReference type="RefSeq" id="XP_025420302.1">
    <property type="nucleotide sequence ID" value="XM_025564517.1"/>
</dbReference>
<dbReference type="Gene3D" id="1.10.8.60">
    <property type="match status" value="1"/>
</dbReference>
<dbReference type="GO" id="GO:0000502">
    <property type="term" value="C:proteasome complex"/>
    <property type="evidence" value="ECO:0007669"/>
    <property type="project" value="UniProtKB-KW"/>
</dbReference>
<evidence type="ECO:0000256" key="7">
    <source>
        <dbReference type="ARBA" id="ARBA00022942"/>
    </source>
</evidence>
<dbReference type="InterPro" id="IPR032501">
    <property type="entry name" value="Prot_ATP_ID_OB_2nd"/>
</dbReference>
<dbReference type="InterPro" id="IPR041569">
    <property type="entry name" value="AAA_lid_3"/>
</dbReference>
<evidence type="ECO:0000256" key="1">
    <source>
        <dbReference type="ARBA" id="ARBA00004123"/>
    </source>
</evidence>
<accession>A0A8B8GC55</accession>
<dbReference type="InterPro" id="IPR003593">
    <property type="entry name" value="AAA+_ATPase"/>
</dbReference>
<dbReference type="PROSITE" id="PS00674">
    <property type="entry name" value="AAA"/>
    <property type="match status" value="1"/>
</dbReference>
<dbReference type="InterPro" id="IPR003960">
    <property type="entry name" value="ATPase_AAA_CS"/>
</dbReference>
<dbReference type="Proteomes" id="UP000694846">
    <property type="component" value="Unplaced"/>
</dbReference>
<reference evidence="12" key="1">
    <citation type="submission" date="2025-08" db="UniProtKB">
        <authorList>
            <consortium name="RefSeq"/>
        </authorList>
    </citation>
    <scope>IDENTIFICATION</scope>
    <source>
        <tissue evidence="12">Whole body</tissue>
    </source>
</reference>
<feature type="domain" description="AAA+ ATPase" evidence="10">
    <location>
        <begin position="212"/>
        <end position="351"/>
    </location>
</feature>
<evidence type="ECO:0000256" key="8">
    <source>
        <dbReference type="ARBA" id="ARBA00023242"/>
    </source>
</evidence>
<dbReference type="GO" id="GO:0005524">
    <property type="term" value="F:ATP binding"/>
    <property type="evidence" value="ECO:0007669"/>
    <property type="project" value="UniProtKB-KW"/>
</dbReference>
<protein>
    <submittedName>
        <fullName evidence="12">26S proteasome regulatory subunit 6A-B</fullName>
    </submittedName>
</protein>
<comment type="subcellular location">
    <subcellularLocation>
        <location evidence="2">Cytoplasm</location>
    </subcellularLocation>
    <subcellularLocation>
        <location evidence="1">Nucleus</location>
    </subcellularLocation>
</comment>
<keyword evidence="4" id="KW-0963">Cytoplasm</keyword>
<dbReference type="FunFam" id="1.10.8.60:FF:000009">
    <property type="entry name" value="26S protease regulatory subunit 6A"/>
    <property type="match status" value="1"/>
</dbReference>
<evidence type="ECO:0000313" key="11">
    <source>
        <dbReference type="Proteomes" id="UP000694846"/>
    </source>
</evidence>
<dbReference type="InterPro" id="IPR012340">
    <property type="entry name" value="NA-bd_OB-fold"/>
</dbReference>
<evidence type="ECO:0000256" key="9">
    <source>
        <dbReference type="RuleBase" id="RU003651"/>
    </source>
</evidence>
<keyword evidence="11" id="KW-1185">Reference proteome</keyword>
<name>A0A8B8GC55_9HEMI</name>
<evidence type="ECO:0000256" key="3">
    <source>
        <dbReference type="ARBA" id="ARBA00006914"/>
    </source>
</evidence>
<evidence type="ECO:0000256" key="6">
    <source>
        <dbReference type="ARBA" id="ARBA00022840"/>
    </source>
</evidence>
<evidence type="ECO:0000256" key="2">
    <source>
        <dbReference type="ARBA" id="ARBA00004496"/>
    </source>
</evidence>
<dbReference type="Pfam" id="PF16450">
    <property type="entry name" value="Prot_ATP_ID_OB_C"/>
    <property type="match status" value="1"/>
</dbReference>
<dbReference type="GO" id="GO:0005737">
    <property type="term" value="C:cytoplasm"/>
    <property type="evidence" value="ECO:0007669"/>
    <property type="project" value="UniProtKB-SubCell"/>
</dbReference>
<dbReference type="CTD" id="42805"/>
<dbReference type="GeneID" id="112690500"/>
<dbReference type="SMART" id="SM00382">
    <property type="entry name" value="AAA"/>
    <property type="match status" value="1"/>
</dbReference>
<dbReference type="InterPro" id="IPR003959">
    <property type="entry name" value="ATPase_AAA_core"/>
</dbReference>
<dbReference type="GO" id="GO:0016887">
    <property type="term" value="F:ATP hydrolysis activity"/>
    <property type="evidence" value="ECO:0007669"/>
    <property type="project" value="InterPro"/>
</dbReference>
<gene>
    <name evidence="12" type="primary">LOC112690500</name>
</gene>
<evidence type="ECO:0000256" key="5">
    <source>
        <dbReference type="ARBA" id="ARBA00022741"/>
    </source>
</evidence>
<dbReference type="GO" id="GO:0005634">
    <property type="term" value="C:nucleus"/>
    <property type="evidence" value="ECO:0007669"/>
    <property type="project" value="UniProtKB-SubCell"/>
</dbReference>
<dbReference type="SUPFAM" id="SSF52540">
    <property type="entry name" value="P-loop containing nucleoside triphosphate hydrolases"/>
    <property type="match status" value="1"/>
</dbReference>
<keyword evidence="5 9" id="KW-0547">Nucleotide-binding</keyword>
<dbReference type="InterPro" id="IPR027417">
    <property type="entry name" value="P-loop_NTPase"/>
</dbReference>
<dbReference type="FunFam" id="3.40.50.300:FF:000037">
    <property type="entry name" value="26S protease regulatory subunit 6A"/>
    <property type="match status" value="1"/>
</dbReference>
<proteinExistence type="inferred from homology"/>
<dbReference type="Gene3D" id="2.40.50.140">
    <property type="entry name" value="Nucleic acid-binding proteins"/>
    <property type="match status" value="1"/>
</dbReference>
<keyword evidence="7 12" id="KW-0647">Proteasome</keyword>
<keyword evidence="8" id="KW-0539">Nucleus</keyword>
<dbReference type="AlphaFoldDB" id="A0A8B8GC55"/>
<keyword evidence="6 9" id="KW-0067">ATP-binding</keyword>
<comment type="similarity">
    <text evidence="3 9">Belongs to the AAA ATPase family.</text>
</comment>
<dbReference type="OrthoDB" id="9443236at2759"/>
<dbReference type="Pfam" id="PF17862">
    <property type="entry name" value="AAA_lid_3"/>
    <property type="match status" value="1"/>
</dbReference>